<accession>A0AAV4ETB3</accession>
<evidence type="ECO:0000313" key="2">
    <source>
        <dbReference type="Proteomes" id="UP000762676"/>
    </source>
</evidence>
<name>A0AAV4ETB3_9GAST</name>
<evidence type="ECO:0000313" key="1">
    <source>
        <dbReference type="EMBL" id="GFR63396.1"/>
    </source>
</evidence>
<comment type="caution">
    <text evidence="1">The sequence shown here is derived from an EMBL/GenBank/DDBJ whole genome shotgun (WGS) entry which is preliminary data.</text>
</comment>
<organism evidence="1 2">
    <name type="scientific">Elysia marginata</name>
    <dbReference type="NCBI Taxonomy" id="1093978"/>
    <lineage>
        <taxon>Eukaryota</taxon>
        <taxon>Metazoa</taxon>
        <taxon>Spiralia</taxon>
        <taxon>Lophotrochozoa</taxon>
        <taxon>Mollusca</taxon>
        <taxon>Gastropoda</taxon>
        <taxon>Heterobranchia</taxon>
        <taxon>Euthyneura</taxon>
        <taxon>Panpulmonata</taxon>
        <taxon>Sacoglossa</taxon>
        <taxon>Placobranchoidea</taxon>
        <taxon>Plakobranchidae</taxon>
        <taxon>Elysia</taxon>
    </lineage>
</organism>
<dbReference type="EMBL" id="BMAT01003845">
    <property type="protein sequence ID" value="GFR63396.1"/>
    <property type="molecule type" value="Genomic_DNA"/>
</dbReference>
<gene>
    <name evidence="1" type="ORF">ElyMa_001894300</name>
</gene>
<protein>
    <submittedName>
        <fullName evidence="1">Uncharacterized protein</fullName>
    </submittedName>
</protein>
<keyword evidence="2" id="KW-1185">Reference proteome</keyword>
<reference evidence="1 2" key="1">
    <citation type="journal article" date="2021" name="Elife">
        <title>Chloroplast acquisition without the gene transfer in kleptoplastic sea slugs, Plakobranchus ocellatus.</title>
        <authorList>
            <person name="Maeda T."/>
            <person name="Takahashi S."/>
            <person name="Yoshida T."/>
            <person name="Shimamura S."/>
            <person name="Takaki Y."/>
            <person name="Nagai Y."/>
            <person name="Toyoda A."/>
            <person name="Suzuki Y."/>
            <person name="Arimoto A."/>
            <person name="Ishii H."/>
            <person name="Satoh N."/>
            <person name="Nishiyama T."/>
            <person name="Hasebe M."/>
            <person name="Maruyama T."/>
            <person name="Minagawa J."/>
            <person name="Obokata J."/>
            <person name="Shigenobu S."/>
        </authorList>
    </citation>
    <scope>NUCLEOTIDE SEQUENCE [LARGE SCALE GENOMIC DNA]</scope>
</reference>
<proteinExistence type="predicted"/>
<dbReference type="Proteomes" id="UP000762676">
    <property type="component" value="Unassembled WGS sequence"/>
</dbReference>
<dbReference type="AlphaFoldDB" id="A0AAV4ETB3"/>
<sequence length="127" mass="15034">MRPQGIKRWNKVEQLIRLANPMTAQVEKKNQKTLTPEWMETNYLEIPRFGSVRGFDQESEDIWKRELPCDLKELFESITKGKDQTVSKMIFNRVEQQLYLQPKRINVHRLQTAVYVSPKCLTFFGSS</sequence>